<proteinExistence type="predicted"/>
<evidence type="ECO:0000256" key="1">
    <source>
        <dbReference type="SAM" id="SignalP"/>
    </source>
</evidence>
<dbReference type="Proteomes" id="UP000500938">
    <property type="component" value="Chromosome"/>
</dbReference>
<dbReference type="KEGG" id="ggr:HKW67_17745"/>
<dbReference type="PROSITE" id="PS51257">
    <property type="entry name" value="PROKAR_LIPOPROTEIN"/>
    <property type="match status" value="1"/>
</dbReference>
<keyword evidence="3" id="KW-1185">Reference proteome</keyword>
<sequence length="184" mass="18932">MPHHTTRFLTRCIVAVVGLLSSGCRDATPTMLEPEASRTASTPANCDQVRVETTATLGTIEYAPGQFTVGALPFPATVGGVSGVLGSIVTGLDPSGKTAQGAQHLTLIHFFASEQGGFTTMDRAVCAPAGKDAGTCRVNDVLTVVSGTGVFAGAKGSFRNHGIIDFNTNSLSVSLQGRICHPSL</sequence>
<gene>
    <name evidence="2" type="ORF">HKW67_17745</name>
</gene>
<dbReference type="AlphaFoldDB" id="A0A6M4IUJ5"/>
<keyword evidence="1" id="KW-0732">Signal</keyword>
<feature type="signal peptide" evidence="1">
    <location>
        <begin position="1"/>
        <end position="27"/>
    </location>
</feature>
<dbReference type="RefSeq" id="WP_171226660.1">
    <property type="nucleotide sequence ID" value="NZ_CP053085.1"/>
</dbReference>
<protein>
    <recommendedName>
        <fullName evidence="4">Lipoprotein</fullName>
    </recommendedName>
</protein>
<dbReference type="EMBL" id="CP053085">
    <property type="protein sequence ID" value="QJR37227.1"/>
    <property type="molecule type" value="Genomic_DNA"/>
</dbReference>
<name>A0A6M4IUJ5_9BACT</name>
<organism evidence="2 3">
    <name type="scientific">Gemmatimonas groenlandica</name>
    <dbReference type="NCBI Taxonomy" id="2732249"/>
    <lineage>
        <taxon>Bacteria</taxon>
        <taxon>Pseudomonadati</taxon>
        <taxon>Gemmatimonadota</taxon>
        <taxon>Gemmatimonadia</taxon>
        <taxon>Gemmatimonadales</taxon>
        <taxon>Gemmatimonadaceae</taxon>
        <taxon>Gemmatimonas</taxon>
    </lineage>
</organism>
<reference evidence="2 3" key="1">
    <citation type="submission" date="2020-05" db="EMBL/GenBank/DDBJ databases">
        <title>Complete genome sequence of Gemmatimonas greenlandica TET16.</title>
        <authorList>
            <person name="Zeng Y."/>
        </authorList>
    </citation>
    <scope>NUCLEOTIDE SEQUENCE [LARGE SCALE GENOMIC DNA]</scope>
    <source>
        <strain evidence="2 3">TET16</strain>
    </source>
</reference>
<accession>A0A6M4IUJ5</accession>
<evidence type="ECO:0000313" key="3">
    <source>
        <dbReference type="Proteomes" id="UP000500938"/>
    </source>
</evidence>
<evidence type="ECO:0000313" key="2">
    <source>
        <dbReference type="EMBL" id="QJR37227.1"/>
    </source>
</evidence>
<evidence type="ECO:0008006" key="4">
    <source>
        <dbReference type="Google" id="ProtNLM"/>
    </source>
</evidence>
<feature type="chain" id="PRO_5027006118" description="Lipoprotein" evidence="1">
    <location>
        <begin position="28"/>
        <end position="184"/>
    </location>
</feature>